<name>A0A0G1U831_9BACT</name>
<dbReference type="Pfam" id="PF00437">
    <property type="entry name" value="T2SSE"/>
    <property type="match status" value="1"/>
</dbReference>
<dbReference type="Proteomes" id="UP000033882">
    <property type="component" value="Unassembled WGS sequence"/>
</dbReference>
<evidence type="ECO:0000259" key="4">
    <source>
        <dbReference type="Pfam" id="PF00437"/>
    </source>
</evidence>
<comment type="caution">
    <text evidence="6">The sequence shown here is derived from an EMBL/GenBank/DDBJ whole genome shotgun (WGS) entry which is preliminary data.</text>
</comment>
<dbReference type="Pfam" id="PF05157">
    <property type="entry name" value="MshEN"/>
    <property type="match status" value="1"/>
</dbReference>
<organism evidence="6 7">
    <name type="scientific">Candidatus Wolfebacteria bacterium GW2011_GWA2_47_9b</name>
    <dbReference type="NCBI Taxonomy" id="1619005"/>
    <lineage>
        <taxon>Bacteria</taxon>
        <taxon>Candidatus Wolfeibacteriota</taxon>
    </lineage>
</organism>
<dbReference type="InterPro" id="IPR001482">
    <property type="entry name" value="T2SS/T4SS_dom"/>
</dbReference>
<dbReference type="GO" id="GO:0005524">
    <property type="term" value="F:ATP binding"/>
    <property type="evidence" value="ECO:0007669"/>
    <property type="project" value="UniProtKB-KW"/>
</dbReference>
<dbReference type="GO" id="GO:0005886">
    <property type="term" value="C:plasma membrane"/>
    <property type="evidence" value="ECO:0007669"/>
    <property type="project" value="TreeGrafter"/>
</dbReference>
<gene>
    <name evidence="6" type="ORF">UY19_C0005G0065</name>
</gene>
<evidence type="ECO:0000259" key="5">
    <source>
        <dbReference type="Pfam" id="PF05157"/>
    </source>
</evidence>
<dbReference type="Gene3D" id="3.30.300.160">
    <property type="entry name" value="Type II secretion system, protein E, N-terminal domain"/>
    <property type="match status" value="1"/>
</dbReference>
<evidence type="ECO:0000313" key="6">
    <source>
        <dbReference type="EMBL" id="KKU90262.1"/>
    </source>
</evidence>
<dbReference type="PANTHER" id="PTHR30258">
    <property type="entry name" value="TYPE II SECRETION SYSTEM PROTEIN GSPE-RELATED"/>
    <property type="match status" value="1"/>
</dbReference>
<protein>
    <submittedName>
        <fullName evidence="6">Type II secretion system protein E</fullName>
    </submittedName>
</protein>
<dbReference type="CDD" id="cd01129">
    <property type="entry name" value="PulE-GspE-like"/>
    <property type="match status" value="1"/>
</dbReference>
<evidence type="ECO:0000256" key="2">
    <source>
        <dbReference type="ARBA" id="ARBA00022741"/>
    </source>
</evidence>
<dbReference type="InterPro" id="IPR027417">
    <property type="entry name" value="P-loop_NTPase"/>
</dbReference>
<dbReference type="InterPro" id="IPR007831">
    <property type="entry name" value="T2SS_GspE_N"/>
</dbReference>
<keyword evidence="3" id="KW-0067">ATP-binding</keyword>
<comment type="similarity">
    <text evidence="1">Belongs to the GSP E family.</text>
</comment>
<dbReference type="PANTHER" id="PTHR30258:SF1">
    <property type="entry name" value="PROTEIN TRANSPORT PROTEIN HOFB HOMOLOG"/>
    <property type="match status" value="1"/>
</dbReference>
<evidence type="ECO:0000256" key="3">
    <source>
        <dbReference type="ARBA" id="ARBA00022840"/>
    </source>
</evidence>
<accession>A0A0G1U831</accession>
<sequence>MIPDEQLKQVIKGFVSEEALANAGELAAREKIPLYESIVKMDLMSDRHLGGLVAEFLTIPFVQLSEVAIPKDVLDIVPEAVARKQAVIVFNKNADGLHVAMADPDAIEIIEFIKKKAGLPVVIYFATQRDIENAIALYAKDIRAIFDEIIKENVGKMQGSGSAPGTDLPIIKIVDTIVSYAYQNKASDIHLEPQIKGSVVRFRIDGVLHDVITIPLEMHPQIASRIKILSKLRIDEQQAAQDGKFQFSTSREKLDVRVSVVPVTGGEKIVMRLLSERSRQFSLESLGFSAENLEKTKVAYAKPYGMILSTGPTGSGKTTTMYAILKILNQRGVNISTIEDPVEYEMEGVNQIQVNPKANLTFASGLRSILRQDPNIILVGEIRDEETADIAVGAAMTGHLVLSTVHANDAASAIPRLLDMGVEPYLLASTINVIIAQRLVRKIHAPCQVSEEIPADAIIRLVGADAYTKAFGDKKTAFTYRGKGCNLDYGIGYEGRVGIYEILVINDELREAIISKKDAETLKKIAIKSGMITMMEDALVKVAAGVTTLDELMRATEE</sequence>
<feature type="domain" description="Bacterial type II secretion system protein E" evidence="4">
    <location>
        <begin position="168"/>
        <end position="554"/>
    </location>
</feature>
<dbReference type="Gene3D" id="3.40.50.300">
    <property type="entry name" value="P-loop containing nucleotide triphosphate hydrolases"/>
    <property type="match status" value="1"/>
</dbReference>
<reference evidence="6 7" key="1">
    <citation type="journal article" date="2015" name="Nature">
        <title>rRNA introns, odd ribosomes, and small enigmatic genomes across a large radiation of phyla.</title>
        <authorList>
            <person name="Brown C.T."/>
            <person name="Hug L.A."/>
            <person name="Thomas B.C."/>
            <person name="Sharon I."/>
            <person name="Castelle C.J."/>
            <person name="Singh A."/>
            <person name="Wilkins M.J."/>
            <person name="Williams K.H."/>
            <person name="Banfield J.F."/>
        </authorList>
    </citation>
    <scope>NUCLEOTIDE SEQUENCE [LARGE SCALE GENOMIC DNA]</scope>
</reference>
<feature type="domain" description="Type II secretion system protein GspE N-terminal" evidence="5">
    <location>
        <begin position="59"/>
        <end position="138"/>
    </location>
</feature>
<dbReference type="AlphaFoldDB" id="A0A0G1U831"/>
<dbReference type="SUPFAM" id="SSF52540">
    <property type="entry name" value="P-loop containing nucleoside triphosphate hydrolases"/>
    <property type="match status" value="1"/>
</dbReference>
<dbReference type="Gene3D" id="3.30.450.90">
    <property type="match status" value="1"/>
</dbReference>
<proteinExistence type="inferred from homology"/>
<dbReference type="EMBL" id="LCPB01000005">
    <property type="protein sequence ID" value="KKU90262.1"/>
    <property type="molecule type" value="Genomic_DNA"/>
</dbReference>
<keyword evidence="2" id="KW-0547">Nucleotide-binding</keyword>
<dbReference type="SUPFAM" id="SSF160246">
    <property type="entry name" value="EspE N-terminal domain-like"/>
    <property type="match status" value="1"/>
</dbReference>
<dbReference type="FunFam" id="3.40.50.300:FF:000398">
    <property type="entry name" value="Type IV pilus assembly ATPase PilB"/>
    <property type="match status" value="1"/>
</dbReference>
<dbReference type="GO" id="GO:0016887">
    <property type="term" value="F:ATP hydrolysis activity"/>
    <property type="evidence" value="ECO:0007669"/>
    <property type="project" value="TreeGrafter"/>
</dbReference>
<evidence type="ECO:0000256" key="1">
    <source>
        <dbReference type="ARBA" id="ARBA00006611"/>
    </source>
</evidence>
<evidence type="ECO:0000313" key="7">
    <source>
        <dbReference type="Proteomes" id="UP000033882"/>
    </source>
</evidence>
<dbReference type="PATRIC" id="fig|1619005.3.peg.355"/>
<dbReference type="InterPro" id="IPR037257">
    <property type="entry name" value="T2SS_E_N_sf"/>
</dbReference>